<protein>
    <submittedName>
        <fullName evidence="2">Uncharacterized protein</fullName>
    </submittedName>
</protein>
<dbReference type="EMBL" id="KL142393">
    <property type="protein sequence ID" value="KDR71321.1"/>
    <property type="molecule type" value="Genomic_DNA"/>
</dbReference>
<evidence type="ECO:0000313" key="3">
    <source>
        <dbReference type="Proteomes" id="UP000027222"/>
    </source>
</evidence>
<dbReference type="Proteomes" id="UP000027222">
    <property type="component" value="Unassembled WGS sequence"/>
</dbReference>
<evidence type="ECO:0000256" key="1">
    <source>
        <dbReference type="SAM" id="Phobius"/>
    </source>
</evidence>
<proteinExistence type="predicted"/>
<keyword evidence="1" id="KW-1133">Transmembrane helix</keyword>
<feature type="transmembrane region" description="Helical" evidence="1">
    <location>
        <begin position="39"/>
        <end position="59"/>
    </location>
</feature>
<gene>
    <name evidence="2" type="ORF">GALMADRAFT_798860</name>
</gene>
<keyword evidence="1" id="KW-0812">Transmembrane</keyword>
<keyword evidence="3" id="KW-1185">Reference proteome</keyword>
<evidence type="ECO:0000313" key="2">
    <source>
        <dbReference type="EMBL" id="KDR71321.1"/>
    </source>
</evidence>
<accession>A0A067SK94</accession>
<name>A0A067SK94_GALM3</name>
<dbReference type="AlphaFoldDB" id="A0A067SK94"/>
<dbReference type="HOGENOM" id="CLU_2849841_0_0_1"/>
<sequence length="65" mass="7367">MILQSLLSPHARHIWILDNLFGDTLSLNSLRRCVSSGRVLHFFLLIGILEVSLVLWTSAVCPVMY</sequence>
<reference evidence="3" key="1">
    <citation type="journal article" date="2014" name="Proc. Natl. Acad. Sci. U.S.A.">
        <title>Extensive sampling of basidiomycete genomes demonstrates inadequacy of the white-rot/brown-rot paradigm for wood decay fungi.</title>
        <authorList>
            <person name="Riley R."/>
            <person name="Salamov A.A."/>
            <person name="Brown D.W."/>
            <person name="Nagy L.G."/>
            <person name="Floudas D."/>
            <person name="Held B.W."/>
            <person name="Levasseur A."/>
            <person name="Lombard V."/>
            <person name="Morin E."/>
            <person name="Otillar R."/>
            <person name="Lindquist E.A."/>
            <person name="Sun H."/>
            <person name="LaButti K.M."/>
            <person name="Schmutz J."/>
            <person name="Jabbour D."/>
            <person name="Luo H."/>
            <person name="Baker S.E."/>
            <person name="Pisabarro A.G."/>
            <person name="Walton J.D."/>
            <person name="Blanchette R.A."/>
            <person name="Henrissat B."/>
            <person name="Martin F."/>
            <person name="Cullen D."/>
            <person name="Hibbett D.S."/>
            <person name="Grigoriev I.V."/>
        </authorList>
    </citation>
    <scope>NUCLEOTIDE SEQUENCE [LARGE SCALE GENOMIC DNA]</scope>
    <source>
        <strain evidence="3">CBS 339.88</strain>
    </source>
</reference>
<keyword evidence="1" id="KW-0472">Membrane</keyword>
<organism evidence="2 3">
    <name type="scientific">Galerina marginata (strain CBS 339.88)</name>
    <dbReference type="NCBI Taxonomy" id="685588"/>
    <lineage>
        <taxon>Eukaryota</taxon>
        <taxon>Fungi</taxon>
        <taxon>Dikarya</taxon>
        <taxon>Basidiomycota</taxon>
        <taxon>Agaricomycotina</taxon>
        <taxon>Agaricomycetes</taxon>
        <taxon>Agaricomycetidae</taxon>
        <taxon>Agaricales</taxon>
        <taxon>Agaricineae</taxon>
        <taxon>Strophariaceae</taxon>
        <taxon>Galerina</taxon>
    </lineage>
</organism>